<protein>
    <submittedName>
        <fullName evidence="7">Acetolactate synthase catalytic subunit</fullName>
    </submittedName>
</protein>
<dbReference type="InterPro" id="IPR012001">
    <property type="entry name" value="Thiamin_PyroP_enz_TPP-bd_dom"/>
</dbReference>
<dbReference type="Pfam" id="PF00205">
    <property type="entry name" value="TPP_enzyme_M"/>
    <property type="match status" value="1"/>
</dbReference>
<dbReference type="SUPFAM" id="SSF52467">
    <property type="entry name" value="DHS-like NAD/FAD-binding domain"/>
    <property type="match status" value="1"/>
</dbReference>
<comment type="similarity">
    <text evidence="1 3">Belongs to the TPP enzyme family.</text>
</comment>
<dbReference type="CDD" id="cd07035">
    <property type="entry name" value="TPP_PYR_POX_like"/>
    <property type="match status" value="1"/>
</dbReference>
<dbReference type="InterPro" id="IPR011766">
    <property type="entry name" value="TPP_enzyme_TPP-bd"/>
</dbReference>
<dbReference type="PANTHER" id="PTHR18968">
    <property type="entry name" value="THIAMINE PYROPHOSPHATE ENZYMES"/>
    <property type="match status" value="1"/>
</dbReference>
<dbReference type="GO" id="GO:0009099">
    <property type="term" value="P:L-valine biosynthetic process"/>
    <property type="evidence" value="ECO:0007669"/>
    <property type="project" value="TreeGrafter"/>
</dbReference>
<feature type="domain" description="Thiamine pyrophosphate enzyme central" evidence="4">
    <location>
        <begin position="203"/>
        <end position="342"/>
    </location>
</feature>
<gene>
    <name evidence="7" type="ORF">DOO78_15650</name>
</gene>
<dbReference type="Pfam" id="PF02775">
    <property type="entry name" value="TPP_enzyme_C"/>
    <property type="match status" value="1"/>
</dbReference>
<dbReference type="InterPro" id="IPR029061">
    <property type="entry name" value="THDP-binding"/>
</dbReference>
<reference evidence="8" key="1">
    <citation type="submission" date="2018-06" db="EMBL/GenBank/DDBJ databases">
        <authorList>
            <person name="Khan S.A."/>
        </authorList>
    </citation>
    <scope>NUCLEOTIDE SEQUENCE [LARGE SCALE GENOMIC DNA]</scope>
    <source>
        <strain evidence="8">DB-1506</strain>
    </source>
</reference>
<dbReference type="Pfam" id="PF02776">
    <property type="entry name" value="TPP_enzyme_N"/>
    <property type="match status" value="1"/>
</dbReference>
<dbReference type="Gene3D" id="3.40.50.970">
    <property type="match status" value="2"/>
</dbReference>
<name>A0A327M7S9_9PROT</name>
<proteinExistence type="inferred from homology"/>
<evidence type="ECO:0000259" key="5">
    <source>
        <dbReference type="Pfam" id="PF02775"/>
    </source>
</evidence>
<dbReference type="GO" id="GO:0000287">
    <property type="term" value="F:magnesium ion binding"/>
    <property type="evidence" value="ECO:0007669"/>
    <property type="project" value="InterPro"/>
</dbReference>
<feature type="domain" description="Thiamine pyrophosphate enzyme TPP-binding" evidence="5">
    <location>
        <begin position="410"/>
        <end position="561"/>
    </location>
</feature>
<evidence type="ECO:0000313" key="8">
    <source>
        <dbReference type="Proteomes" id="UP000249065"/>
    </source>
</evidence>
<dbReference type="EMBL" id="QLIX01000011">
    <property type="protein sequence ID" value="RAI58163.1"/>
    <property type="molecule type" value="Genomic_DNA"/>
</dbReference>
<dbReference type="GO" id="GO:0050660">
    <property type="term" value="F:flavin adenine dinucleotide binding"/>
    <property type="evidence" value="ECO:0007669"/>
    <property type="project" value="TreeGrafter"/>
</dbReference>
<feature type="domain" description="Thiamine pyrophosphate enzyme N-terminal TPP-binding" evidence="6">
    <location>
        <begin position="12"/>
        <end position="125"/>
    </location>
</feature>
<dbReference type="AlphaFoldDB" id="A0A327M7S9"/>
<evidence type="ECO:0000313" key="7">
    <source>
        <dbReference type="EMBL" id="RAI58163.1"/>
    </source>
</evidence>
<comment type="caution">
    <text evidence="7">The sequence shown here is derived from an EMBL/GenBank/DDBJ whole genome shotgun (WGS) entry which is preliminary data.</text>
</comment>
<evidence type="ECO:0000259" key="4">
    <source>
        <dbReference type="Pfam" id="PF00205"/>
    </source>
</evidence>
<keyword evidence="8" id="KW-1185">Reference proteome</keyword>
<dbReference type="SUPFAM" id="SSF52518">
    <property type="entry name" value="Thiamin diphosphate-binding fold (THDP-binding)"/>
    <property type="match status" value="2"/>
</dbReference>
<dbReference type="GO" id="GO:0030976">
    <property type="term" value="F:thiamine pyrophosphate binding"/>
    <property type="evidence" value="ECO:0007669"/>
    <property type="project" value="InterPro"/>
</dbReference>
<dbReference type="NCBIfam" id="NF004772">
    <property type="entry name" value="PRK06112.1"/>
    <property type="match status" value="1"/>
</dbReference>
<dbReference type="InterPro" id="IPR029035">
    <property type="entry name" value="DHS-like_NAD/FAD-binding_dom"/>
</dbReference>
<dbReference type="GO" id="GO:0005948">
    <property type="term" value="C:acetolactate synthase complex"/>
    <property type="evidence" value="ECO:0007669"/>
    <property type="project" value="TreeGrafter"/>
</dbReference>
<dbReference type="Gene3D" id="3.40.50.1220">
    <property type="entry name" value="TPP-binding domain"/>
    <property type="match status" value="1"/>
</dbReference>
<dbReference type="PANTHER" id="PTHR18968:SF13">
    <property type="entry name" value="ACETOLACTATE SYNTHASE CATALYTIC SUBUNIT, MITOCHONDRIAL"/>
    <property type="match status" value="1"/>
</dbReference>
<dbReference type="GO" id="GO:0009097">
    <property type="term" value="P:isoleucine biosynthetic process"/>
    <property type="evidence" value="ECO:0007669"/>
    <property type="project" value="TreeGrafter"/>
</dbReference>
<dbReference type="InterPro" id="IPR012000">
    <property type="entry name" value="Thiamin_PyroP_enz_cen_dom"/>
</dbReference>
<dbReference type="CDD" id="cd00568">
    <property type="entry name" value="TPP_enzymes"/>
    <property type="match status" value="1"/>
</dbReference>
<dbReference type="GO" id="GO:0003984">
    <property type="term" value="F:acetolactate synthase activity"/>
    <property type="evidence" value="ECO:0007669"/>
    <property type="project" value="TreeGrafter"/>
</dbReference>
<evidence type="ECO:0000256" key="3">
    <source>
        <dbReference type="RuleBase" id="RU362132"/>
    </source>
</evidence>
<accession>A0A327M7S9</accession>
<organism evidence="7 8">
    <name type="scientific">Roseicella frigidaeris</name>
    <dbReference type="NCBI Taxonomy" id="2230885"/>
    <lineage>
        <taxon>Bacteria</taxon>
        <taxon>Pseudomonadati</taxon>
        <taxon>Pseudomonadota</taxon>
        <taxon>Alphaproteobacteria</taxon>
        <taxon>Acetobacterales</taxon>
        <taxon>Roseomonadaceae</taxon>
        <taxon>Roseicella</taxon>
    </lineage>
</organism>
<dbReference type="Proteomes" id="UP000249065">
    <property type="component" value="Unassembled WGS sequence"/>
</dbReference>
<evidence type="ECO:0000259" key="6">
    <source>
        <dbReference type="Pfam" id="PF02776"/>
    </source>
</evidence>
<dbReference type="OrthoDB" id="4494979at2"/>
<evidence type="ECO:0000256" key="1">
    <source>
        <dbReference type="ARBA" id="ARBA00007812"/>
    </source>
</evidence>
<dbReference type="RefSeq" id="WP_111470797.1">
    <property type="nucleotide sequence ID" value="NZ_QLIX01000011.1"/>
</dbReference>
<sequence>MPDHAGHSSNATVAFRLAEAFRRHGVTLTFGQSLPSAFHLASPHLGIDQKVYRQENAGGTMADGYARISRKVGVVTAQNGPAATLLVPPLAEALKASIPILALVQEVTRDATDRNAFQELDHLGMFAPVAKWVRRIDRADRLDDYVDMAFTAAASGRPGPAVLLVPADLLTEGAAPLSSLLRPRALSLGRVPLDRVVADPAAIAAAAEALAAAKHPLVVAGGGVHLSDAAAELAALQERAHLPLATTVMGKGAADETHPLTLGVIGYVMGQGSRTQALRPMVERADLVLLVGNRTNQNGTDSWKLFGPETRFIHLDLDPMEVGRNYEAMRLVGDAKLTLAALTEALAARDLAARQAARPAIEREIAQGLAAWRKTIAGVTTRDAPLPRPERLMAELDALLAPEDIVVADASYSSIWIANYLTARRPGQRFLTPRGIAGLGWGLPMAIGARIAAEEAGSKARVVCLCGDGGFGHSWAELETLRRLELPVVTLVLNNGILGYQKHAEEVKFGEHTKAVHFTAVDHAAIARACGVEGVRLERSADIPGALEAALAARHPVLIDMLTDPDAKPPISFYAGHYPEPF</sequence>
<dbReference type="InterPro" id="IPR045229">
    <property type="entry name" value="TPP_enz"/>
</dbReference>
<keyword evidence="2 3" id="KW-0786">Thiamine pyrophosphate</keyword>
<evidence type="ECO:0000256" key="2">
    <source>
        <dbReference type="ARBA" id="ARBA00023052"/>
    </source>
</evidence>